<dbReference type="SUPFAM" id="SSF90123">
    <property type="entry name" value="ABC transporter transmembrane region"/>
    <property type="match status" value="1"/>
</dbReference>
<dbReference type="Gene3D" id="3.40.50.300">
    <property type="entry name" value="P-loop containing nucleotide triphosphate hydrolases"/>
    <property type="match status" value="1"/>
</dbReference>
<sequence length="550" mass="56467">MNRPSSSRIGALIAAQRRAQRLRLRIAAATGAIVAVAATCLLGLSGWFITSAALAGVAGSAAVQAFNYMVPSATIRLLAILRTGARYIERVSGHEAALKALARLRPQLFDALASAPPSRALALASGEASARLVQDVDAVQTLFVRLSAPWALGAGAASAALVAGLASPWAGALLLASMALCAAGALLIARRLAAPAGQAVQIAVGRLKDRLAALEAVSPELKAYGLDRWAATQAAEAAADLDQAQVALTQAGGWMAAWQAVVTGAAVAAVVPATLGASLPLTALAALAAVMGVESVAGLVGALQQNGAAEEAARRLEALPSALHPNRAPVSVAPTLVLQADGAALHPPARLGLIGPSGAGKTTLIERLIGLRDAQPGEARLGDIDVADLTPEDRRPLFAYAAQDVRLIDGTVRENLLLAGPADDDALWRALDDAALAERLRADPAGLDARIGPNGERLSGGERRRLGLARAYLRPAAWLVLDEPTEGLDPATEAQVLKALDRRLKQAGQGLILVSHRSAPTQLCDRTIRVEGVGEDGRVGLAPARRLTPA</sequence>
<dbReference type="GO" id="GO:0005886">
    <property type="term" value="C:plasma membrane"/>
    <property type="evidence" value="ECO:0007669"/>
    <property type="project" value="UniProtKB-SubCell"/>
</dbReference>
<keyword evidence="4 10" id="KW-0067">ATP-binding</keyword>
<dbReference type="PANTHER" id="PTHR24221:SF654">
    <property type="entry name" value="ATP-BINDING CASSETTE SUB-FAMILY B MEMBER 6"/>
    <property type="match status" value="1"/>
</dbReference>
<reference evidence="10 11" key="1">
    <citation type="submission" date="2020-08" db="EMBL/GenBank/DDBJ databases">
        <title>Genomic Encyclopedia of Type Strains, Phase IV (KMG-IV): sequencing the most valuable type-strain genomes for metagenomic binning, comparative biology and taxonomic classification.</title>
        <authorList>
            <person name="Goeker M."/>
        </authorList>
    </citation>
    <scope>NUCLEOTIDE SEQUENCE [LARGE SCALE GENOMIC DNA]</scope>
    <source>
        <strain evidence="10 11">DSM 4731</strain>
    </source>
</reference>
<dbReference type="InterPro" id="IPR003439">
    <property type="entry name" value="ABC_transporter-like_ATP-bd"/>
</dbReference>
<evidence type="ECO:0000313" key="11">
    <source>
        <dbReference type="Proteomes" id="UP000527324"/>
    </source>
</evidence>
<dbReference type="SMART" id="SM00382">
    <property type="entry name" value="AAA"/>
    <property type="match status" value="1"/>
</dbReference>
<dbReference type="InterPro" id="IPR027417">
    <property type="entry name" value="P-loop_NTPase"/>
</dbReference>
<feature type="transmembrane region" description="Helical" evidence="7">
    <location>
        <begin position="169"/>
        <end position="189"/>
    </location>
</feature>
<evidence type="ECO:0000256" key="5">
    <source>
        <dbReference type="ARBA" id="ARBA00022989"/>
    </source>
</evidence>
<keyword evidence="11" id="KW-1185">Reference proteome</keyword>
<protein>
    <submittedName>
        <fullName evidence="10">ATP-binding cassette subfamily C protein CydC</fullName>
    </submittedName>
</protein>
<feature type="domain" description="ABC transporter" evidence="8">
    <location>
        <begin position="323"/>
        <end position="550"/>
    </location>
</feature>
<evidence type="ECO:0000256" key="7">
    <source>
        <dbReference type="SAM" id="Phobius"/>
    </source>
</evidence>
<feature type="domain" description="ABC transmembrane type-1" evidence="9">
    <location>
        <begin position="31"/>
        <end position="271"/>
    </location>
</feature>
<evidence type="ECO:0000259" key="8">
    <source>
        <dbReference type="PROSITE" id="PS50893"/>
    </source>
</evidence>
<proteinExistence type="predicted"/>
<accession>A0A7W9C4P7</accession>
<evidence type="ECO:0000313" key="10">
    <source>
        <dbReference type="EMBL" id="MBB5738542.1"/>
    </source>
</evidence>
<dbReference type="GO" id="GO:0005524">
    <property type="term" value="F:ATP binding"/>
    <property type="evidence" value="ECO:0007669"/>
    <property type="project" value="UniProtKB-KW"/>
</dbReference>
<dbReference type="AlphaFoldDB" id="A0A7W9C4P7"/>
<dbReference type="PROSITE" id="PS00211">
    <property type="entry name" value="ABC_TRANSPORTER_1"/>
    <property type="match status" value="1"/>
</dbReference>
<keyword evidence="2 7" id="KW-0812">Transmembrane</keyword>
<dbReference type="PROSITE" id="PS50929">
    <property type="entry name" value="ABC_TM1F"/>
    <property type="match status" value="1"/>
</dbReference>
<dbReference type="InterPro" id="IPR011527">
    <property type="entry name" value="ABC1_TM_dom"/>
</dbReference>
<evidence type="ECO:0000256" key="4">
    <source>
        <dbReference type="ARBA" id="ARBA00022840"/>
    </source>
</evidence>
<dbReference type="GO" id="GO:0016887">
    <property type="term" value="F:ATP hydrolysis activity"/>
    <property type="evidence" value="ECO:0007669"/>
    <property type="project" value="InterPro"/>
</dbReference>
<evidence type="ECO:0000259" key="9">
    <source>
        <dbReference type="PROSITE" id="PS50929"/>
    </source>
</evidence>
<evidence type="ECO:0000256" key="3">
    <source>
        <dbReference type="ARBA" id="ARBA00022741"/>
    </source>
</evidence>
<keyword evidence="5 7" id="KW-1133">Transmembrane helix</keyword>
<feature type="transmembrane region" description="Helical" evidence="7">
    <location>
        <begin position="142"/>
        <end position="163"/>
    </location>
</feature>
<dbReference type="InterPro" id="IPR039421">
    <property type="entry name" value="Type_1_exporter"/>
</dbReference>
<organism evidence="10 11">
    <name type="scientific">Brevundimonas aurantiaca</name>
    <dbReference type="NCBI Taxonomy" id="74316"/>
    <lineage>
        <taxon>Bacteria</taxon>
        <taxon>Pseudomonadati</taxon>
        <taxon>Pseudomonadota</taxon>
        <taxon>Alphaproteobacteria</taxon>
        <taxon>Caulobacterales</taxon>
        <taxon>Caulobacteraceae</taxon>
        <taxon>Brevundimonas</taxon>
    </lineage>
</organism>
<keyword evidence="3" id="KW-0547">Nucleotide-binding</keyword>
<dbReference type="SUPFAM" id="SSF52540">
    <property type="entry name" value="P-loop containing nucleoside triphosphate hydrolases"/>
    <property type="match status" value="1"/>
</dbReference>
<dbReference type="PROSITE" id="PS50893">
    <property type="entry name" value="ABC_TRANSPORTER_2"/>
    <property type="match status" value="1"/>
</dbReference>
<keyword evidence="6 7" id="KW-0472">Membrane</keyword>
<dbReference type="EMBL" id="JACHOQ010000001">
    <property type="protein sequence ID" value="MBB5738542.1"/>
    <property type="molecule type" value="Genomic_DNA"/>
</dbReference>
<comment type="subcellular location">
    <subcellularLocation>
        <location evidence="1">Cell membrane</location>
        <topology evidence="1">Multi-pass membrane protein</topology>
    </subcellularLocation>
</comment>
<dbReference type="InterPro" id="IPR017871">
    <property type="entry name" value="ABC_transporter-like_CS"/>
</dbReference>
<evidence type="ECO:0000256" key="6">
    <source>
        <dbReference type="ARBA" id="ARBA00023136"/>
    </source>
</evidence>
<name>A0A7W9C4P7_9CAUL</name>
<dbReference type="RefSeq" id="WP_183214884.1">
    <property type="nucleotide sequence ID" value="NZ_CAJFZW010000014.1"/>
</dbReference>
<evidence type="ECO:0000256" key="1">
    <source>
        <dbReference type="ARBA" id="ARBA00004651"/>
    </source>
</evidence>
<dbReference type="InterPro" id="IPR003593">
    <property type="entry name" value="AAA+_ATPase"/>
</dbReference>
<dbReference type="Proteomes" id="UP000527324">
    <property type="component" value="Unassembled WGS sequence"/>
</dbReference>
<dbReference type="InterPro" id="IPR036640">
    <property type="entry name" value="ABC1_TM_sf"/>
</dbReference>
<dbReference type="GO" id="GO:0140359">
    <property type="term" value="F:ABC-type transporter activity"/>
    <property type="evidence" value="ECO:0007669"/>
    <property type="project" value="InterPro"/>
</dbReference>
<comment type="caution">
    <text evidence="10">The sequence shown here is derived from an EMBL/GenBank/DDBJ whole genome shotgun (WGS) entry which is preliminary data.</text>
</comment>
<feature type="transmembrane region" description="Helical" evidence="7">
    <location>
        <begin position="61"/>
        <end position="81"/>
    </location>
</feature>
<dbReference type="Pfam" id="PF00005">
    <property type="entry name" value="ABC_tran"/>
    <property type="match status" value="1"/>
</dbReference>
<gene>
    <name evidence="10" type="ORF">GGQ93_000233</name>
</gene>
<dbReference type="Gene3D" id="1.20.1560.10">
    <property type="entry name" value="ABC transporter type 1, transmembrane domain"/>
    <property type="match status" value="1"/>
</dbReference>
<feature type="transmembrane region" description="Helical" evidence="7">
    <location>
        <begin position="26"/>
        <end position="49"/>
    </location>
</feature>
<dbReference type="PANTHER" id="PTHR24221">
    <property type="entry name" value="ATP-BINDING CASSETTE SUB-FAMILY B"/>
    <property type="match status" value="1"/>
</dbReference>
<evidence type="ECO:0000256" key="2">
    <source>
        <dbReference type="ARBA" id="ARBA00022692"/>
    </source>
</evidence>